<reference evidence="2" key="1">
    <citation type="submission" date="2021-11" db="EMBL/GenBank/DDBJ databases">
        <title>BS-T2-15 a new species belonging to the Comamonadaceae family isolated from the soil of a French oak forest.</title>
        <authorList>
            <person name="Mieszkin S."/>
            <person name="Alain K."/>
        </authorList>
    </citation>
    <scope>NUCLEOTIDE SEQUENCE</scope>
    <source>
        <strain evidence="2">BS-T2-15</strain>
    </source>
</reference>
<dbReference type="Pfam" id="PF01047">
    <property type="entry name" value="MarR"/>
    <property type="match status" value="1"/>
</dbReference>
<evidence type="ECO:0000313" key="3">
    <source>
        <dbReference type="Proteomes" id="UP001139353"/>
    </source>
</evidence>
<proteinExistence type="predicted"/>
<dbReference type="GO" id="GO:0003700">
    <property type="term" value="F:DNA-binding transcription factor activity"/>
    <property type="evidence" value="ECO:0007669"/>
    <property type="project" value="InterPro"/>
</dbReference>
<dbReference type="SUPFAM" id="SSF46785">
    <property type="entry name" value="Winged helix' DNA-binding domain"/>
    <property type="match status" value="1"/>
</dbReference>
<dbReference type="Gene3D" id="1.10.10.10">
    <property type="entry name" value="Winged helix-like DNA-binding domain superfamily/Winged helix DNA-binding domain"/>
    <property type="match status" value="1"/>
</dbReference>
<dbReference type="AlphaFoldDB" id="A0A9X2C1V0"/>
<evidence type="ECO:0000313" key="2">
    <source>
        <dbReference type="EMBL" id="MCK9687976.1"/>
    </source>
</evidence>
<dbReference type="GO" id="GO:0006950">
    <property type="term" value="P:response to stress"/>
    <property type="evidence" value="ECO:0007669"/>
    <property type="project" value="TreeGrafter"/>
</dbReference>
<dbReference type="EMBL" id="JAJLJH010000006">
    <property type="protein sequence ID" value="MCK9687976.1"/>
    <property type="molecule type" value="Genomic_DNA"/>
</dbReference>
<evidence type="ECO:0000259" key="1">
    <source>
        <dbReference type="PROSITE" id="PS50995"/>
    </source>
</evidence>
<dbReference type="InterPro" id="IPR036388">
    <property type="entry name" value="WH-like_DNA-bd_sf"/>
</dbReference>
<keyword evidence="3" id="KW-1185">Reference proteome</keyword>
<name>A0A9X2C1V0_9BURK</name>
<dbReference type="PROSITE" id="PS50995">
    <property type="entry name" value="HTH_MARR_2"/>
    <property type="match status" value="1"/>
</dbReference>
<dbReference type="InterPro" id="IPR000835">
    <property type="entry name" value="HTH_MarR-typ"/>
</dbReference>
<sequence length="232" mass="24785">MTTAVLEEADMMRSLGFNLSTQVIWLRAQVYGRPWDNRVDIAINPAFRKDMHPTGATQVVTRKKAGSNEATATINAFEAPPCNNTSLRLAARRLGNLYDDALNKAGLKSTQFALMVEIARLGAANAGLAPTLQDLAARLAIQISALTHAMRPLVRDGLVVLQPDPSDGRTKRAALTDAGMQRLEAGAAHWADANARVEAALGADAAAALRALADRVSSDEFLEAFRQAAPAE</sequence>
<organism evidence="2 3">
    <name type="scientific">Scleromatobacter humisilvae</name>
    <dbReference type="NCBI Taxonomy" id="2897159"/>
    <lineage>
        <taxon>Bacteria</taxon>
        <taxon>Pseudomonadati</taxon>
        <taxon>Pseudomonadota</taxon>
        <taxon>Betaproteobacteria</taxon>
        <taxon>Burkholderiales</taxon>
        <taxon>Sphaerotilaceae</taxon>
        <taxon>Scleromatobacter</taxon>
    </lineage>
</organism>
<dbReference type="InterPro" id="IPR039422">
    <property type="entry name" value="MarR/SlyA-like"/>
</dbReference>
<dbReference type="InterPro" id="IPR036390">
    <property type="entry name" value="WH_DNA-bd_sf"/>
</dbReference>
<feature type="domain" description="HTH marR-type" evidence="1">
    <location>
        <begin position="80"/>
        <end position="218"/>
    </location>
</feature>
<dbReference type="RefSeq" id="WP_275684019.1">
    <property type="nucleotide sequence ID" value="NZ_JAJLJH010000006.1"/>
</dbReference>
<dbReference type="PANTHER" id="PTHR33164:SF105">
    <property type="entry name" value="TRANSCRIPTIONAL REPRESSOR PROTEIN-RELATED"/>
    <property type="match status" value="1"/>
</dbReference>
<protein>
    <submittedName>
        <fullName evidence="2">MarR family winged helix-turn-helix transcriptional regulator</fullName>
    </submittedName>
</protein>
<dbReference type="Proteomes" id="UP001139353">
    <property type="component" value="Unassembled WGS sequence"/>
</dbReference>
<dbReference type="PANTHER" id="PTHR33164">
    <property type="entry name" value="TRANSCRIPTIONAL REGULATOR, MARR FAMILY"/>
    <property type="match status" value="1"/>
</dbReference>
<accession>A0A9X2C1V0</accession>
<gene>
    <name evidence="2" type="ORF">LPC04_19910</name>
</gene>
<dbReference type="SMART" id="SM00347">
    <property type="entry name" value="HTH_MARR"/>
    <property type="match status" value="1"/>
</dbReference>
<comment type="caution">
    <text evidence="2">The sequence shown here is derived from an EMBL/GenBank/DDBJ whole genome shotgun (WGS) entry which is preliminary data.</text>
</comment>